<proteinExistence type="predicted"/>
<evidence type="ECO:0000259" key="1">
    <source>
        <dbReference type="PROSITE" id="PS50943"/>
    </source>
</evidence>
<dbReference type="InterPro" id="IPR010982">
    <property type="entry name" value="Lambda_DNA-bd_dom_sf"/>
</dbReference>
<keyword evidence="3" id="KW-1185">Reference proteome</keyword>
<reference evidence="2 3" key="1">
    <citation type="submission" date="2024-09" db="EMBL/GenBank/DDBJ databases">
        <title>Novel species of the genus Pelomonas and Roseateles isolated from streams.</title>
        <authorList>
            <person name="Lu H."/>
        </authorList>
    </citation>
    <scope>NUCLEOTIDE SEQUENCE [LARGE SCALE GENOMIC DNA]</scope>
    <source>
        <strain evidence="2 3">DC23W</strain>
    </source>
</reference>
<dbReference type="InterPro" id="IPR001387">
    <property type="entry name" value="Cro/C1-type_HTH"/>
</dbReference>
<dbReference type="EMBL" id="JBIGHY010000018">
    <property type="protein sequence ID" value="MFG6417201.1"/>
    <property type="molecule type" value="Genomic_DNA"/>
</dbReference>
<name>A0ABW7EUR1_9BURK</name>
<comment type="caution">
    <text evidence="2">The sequence shown here is derived from an EMBL/GenBank/DDBJ whole genome shotgun (WGS) entry which is preliminary data.</text>
</comment>
<dbReference type="CDD" id="cd00093">
    <property type="entry name" value="HTH_XRE"/>
    <property type="match status" value="1"/>
</dbReference>
<gene>
    <name evidence="2" type="ORF">ACG02S_25220</name>
</gene>
<evidence type="ECO:0000313" key="3">
    <source>
        <dbReference type="Proteomes" id="UP001606300"/>
    </source>
</evidence>
<dbReference type="Pfam" id="PF01381">
    <property type="entry name" value="HTH_3"/>
    <property type="match status" value="1"/>
</dbReference>
<sequence length="114" mass="12681">MQSEEEINKKLGRSIARKRKAVGYTQDDVSLHLDIGREAYSRIERGITGASVAKLYALAELFGCEVEAFFTEANRSPSQQVEAVERQLSKLSSSEQKLLVRIVEALAPVLKKIS</sequence>
<dbReference type="SMART" id="SM00530">
    <property type="entry name" value="HTH_XRE"/>
    <property type="match status" value="1"/>
</dbReference>
<dbReference type="Gene3D" id="1.10.260.40">
    <property type="entry name" value="lambda repressor-like DNA-binding domains"/>
    <property type="match status" value="1"/>
</dbReference>
<dbReference type="SUPFAM" id="SSF47413">
    <property type="entry name" value="lambda repressor-like DNA-binding domains"/>
    <property type="match status" value="1"/>
</dbReference>
<dbReference type="PROSITE" id="PS50943">
    <property type="entry name" value="HTH_CROC1"/>
    <property type="match status" value="1"/>
</dbReference>
<organism evidence="2 3">
    <name type="scientific">Pelomonas dachongensis</name>
    <dbReference type="NCBI Taxonomy" id="3299029"/>
    <lineage>
        <taxon>Bacteria</taxon>
        <taxon>Pseudomonadati</taxon>
        <taxon>Pseudomonadota</taxon>
        <taxon>Betaproteobacteria</taxon>
        <taxon>Burkholderiales</taxon>
        <taxon>Sphaerotilaceae</taxon>
        <taxon>Roseateles</taxon>
    </lineage>
</organism>
<protein>
    <submittedName>
        <fullName evidence="2">Helix-turn-helix domain-containing protein</fullName>
    </submittedName>
</protein>
<feature type="domain" description="HTH cro/C1-type" evidence="1">
    <location>
        <begin position="15"/>
        <end position="69"/>
    </location>
</feature>
<accession>A0ABW7EUR1</accession>
<dbReference type="RefSeq" id="WP_394473260.1">
    <property type="nucleotide sequence ID" value="NZ_JBIGHY010000018.1"/>
</dbReference>
<evidence type="ECO:0000313" key="2">
    <source>
        <dbReference type="EMBL" id="MFG6417201.1"/>
    </source>
</evidence>
<dbReference type="Proteomes" id="UP001606300">
    <property type="component" value="Unassembled WGS sequence"/>
</dbReference>